<dbReference type="Proteomes" id="UP000011991">
    <property type="component" value="Unassembled WGS sequence"/>
</dbReference>
<gene>
    <name evidence="2" type="ORF">RMSM_04607</name>
</gene>
<dbReference type="EMBL" id="ANOG01000663">
    <property type="protein sequence ID" value="EMI18460.1"/>
    <property type="molecule type" value="Genomic_DNA"/>
</dbReference>
<feature type="region of interest" description="Disordered" evidence="1">
    <location>
        <begin position="128"/>
        <end position="179"/>
    </location>
</feature>
<protein>
    <submittedName>
        <fullName evidence="2">Uncharacterized protein</fullName>
    </submittedName>
</protein>
<comment type="caution">
    <text evidence="2">The sequence shown here is derived from an EMBL/GenBank/DDBJ whole genome shotgun (WGS) entry which is preliminary data.</text>
</comment>
<dbReference type="PATRIC" id="fig|1265738.3.peg.4627"/>
<reference evidence="2 3" key="1">
    <citation type="journal article" date="2013" name="Mar. Genomics">
        <title>Expression of sulfatases in Rhodopirellula baltica and the diversity of sulfatases in the genus Rhodopirellula.</title>
        <authorList>
            <person name="Wegner C.E."/>
            <person name="Richter-Heitmann T."/>
            <person name="Klindworth A."/>
            <person name="Klockow C."/>
            <person name="Richter M."/>
            <person name="Achstetter T."/>
            <person name="Glockner F.O."/>
            <person name="Harder J."/>
        </authorList>
    </citation>
    <scope>NUCLEOTIDE SEQUENCE [LARGE SCALE GENOMIC DNA]</scope>
    <source>
        <strain evidence="2 3">SM1</strain>
    </source>
</reference>
<proteinExistence type="predicted"/>
<accession>M5RGK1</accession>
<feature type="compositionally biased region" description="Low complexity" evidence="1">
    <location>
        <begin position="129"/>
        <end position="173"/>
    </location>
</feature>
<evidence type="ECO:0000256" key="1">
    <source>
        <dbReference type="SAM" id="MobiDB-lite"/>
    </source>
</evidence>
<dbReference type="AlphaFoldDB" id="M5RGK1"/>
<sequence length="179" mass="19570">MKEPVKEAEQFIAETEKIDQFLDADAIWIDKLRTLANKLPPAEEVILKSIVATSDTRTGVSTVVLNGSATQPSVIDKLESSIRDENHSVIIEGASEQDAKNAYRWVFTQKIAIPPHHARNQRYEGIEQARTTSADDSQDATTPTESNADTPASETEPESTESSSPNPETTATTDTEVQS</sequence>
<evidence type="ECO:0000313" key="3">
    <source>
        <dbReference type="Proteomes" id="UP000011991"/>
    </source>
</evidence>
<evidence type="ECO:0000313" key="2">
    <source>
        <dbReference type="EMBL" id="EMI18460.1"/>
    </source>
</evidence>
<name>M5RGK1_9BACT</name>
<keyword evidence="3" id="KW-1185">Reference proteome</keyword>
<organism evidence="2 3">
    <name type="scientific">Rhodopirellula maiorica SM1</name>
    <dbReference type="NCBI Taxonomy" id="1265738"/>
    <lineage>
        <taxon>Bacteria</taxon>
        <taxon>Pseudomonadati</taxon>
        <taxon>Planctomycetota</taxon>
        <taxon>Planctomycetia</taxon>
        <taxon>Pirellulales</taxon>
        <taxon>Pirellulaceae</taxon>
        <taxon>Novipirellula</taxon>
    </lineage>
</organism>
<dbReference type="RefSeq" id="WP_008701016.1">
    <property type="nucleotide sequence ID" value="NZ_ANOG01000663.1"/>
</dbReference>